<reference evidence="1" key="1">
    <citation type="submission" date="2020-05" db="EMBL/GenBank/DDBJ databases">
        <authorList>
            <person name="Chiriac C."/>
            <person name="Salcher M."/>
            <person name="Ghai R."/>
            <person name="Kavagutti S V."/>
        </authorList>
    </citation>
    <scope>NUCLEOTIDE SEQUENCE</scope>
</reference>
<dbReference type="EMBL" id="LR798464">
    <property type="protein sequence ID" value="CAB5238735.1"/>
    <property type="molecule type" value="Genomic_DNA"/>
</dbReference>
<protein>
    <submittedName>
        <fullName evidence="1">Uncharacterized protein</fullName>
    </submittedName>
</protein>
<sequence>MTSELREREDEWKMTSLGGRVAVRLTIPLLSADHVQDAAAVFRALADTLSETAASDAKTMHKLFDARWAIMSAQRSLKGGRAHFRGAR</sequence>
<gene>
    <name evidence="1" type="ORF">UFOVP375_17</name>
</gene>
<name>A0A6J7XR30_9CAUD</name>
<proteinExistence type="predicted"/>
<organism evidence="1">
    <name type="scientific">uncultured Caudovirales phage</name>
    <dbReference type="NCBI Taxonomy" id="2100421"/>
    <lineage>
        <taxon>Viruses</taxon>
        <taxon>Duplodnaviria</taxon>
        <taxon>Heunggongvirae</taxon>
        <taxon>Uroviricota</taxon>
        <taxon>Caudoviricetes</taxon>
        <taxon>Peduoviridae</taxon>
        <taxon>Maltschvirus</taxon>
        <taxon>Maltschvirus maltsch</taxon>
    </lineage>
</organism>
<accession>A0A6J7XR30</accession>
<evidence type="ECO:0000313" key="1">
    <source>
        <dbReference type="EMBL" id="CAB5238735.1"/>
    </source>
</evidence>